<sequence>MLYIKTKKIALLMSISLSGMAFANTSNGENWQNQSQPNNEIVKYNIYAGNQLLKSNYNIRRKRSIGGNQLTAPIPSYPMPSFTNIDNYVNSHGGSFPMTWGIENQQNWSPARSFASLGDKDIGTELVCTDPTGCHGILGIERNKITTVPFLPPNSPNDKSVGFVFKDIKTNSVSWFYVEDFNDSFDKFFVVAGDGKFKEVTPSVDSFNLAVEFNAKYGEPIGYILLKSYPNESFKVWNGNDGSPAVLQQITSGDGSESLSSGTFWQLAWESQVGRGSALSNTISVTHGLSKTETSSLGYQLGVKESAGFDGLFSTEISTSFQQNWGWSTNVDDQKTYSTQISFPVDNDHDRGVAYYNLMLGVHTNAPQLEQFLDPVNPNGFNAQIQNHFVRLQMAKSLPYGVLGAENSLDAKAPSGEYIYGTLAVNRN</sequence>
<protein>
    <submittedName>
        <fullName evidence="2">Uncharacterized protein</fullName>
    </submittedName>
</protein>
<dbReference type="Proteomes" id="UP000291236">
    <property type="component" value="Chromosome"/>
</dbReference>
<evidence type="ECO:0000256" key="1">
    <source>
        <dbReference type="SAM" id="SignalP"/>
    </source>
</evidence>
<accession>A0A4P2VKV4</accession>
<dbReference type="AlphaFoldDB" id="A0A4P2VKV4"/>
<gene>
    <name evidence="2" type="ORF">JCM31447_18640</name>
</gene>
<dbReference type="RefSeq" id="WP_130609218.1">
    <property type="nucleotide sequence ID" value="NZ_AP019368.1"/>
</dbReference>
<feature type="signal peptide" evidence="1">
    <location>
        <begin position="1"/>
        <end position="23"/>
    </location>
</feature>
<name>A0A4P2VKV4_FLUSA</name>
<dbReference type="KEGG" id="sbf:JCM31447_18640"/>
<organism evidence="2 3">
    <name type="scientific">Fluviispira sanaruensis</name>
    <dbReference type="NCBI Taxonomy" id="2493639"/>
    <lineage>
        <taxon>Bacteria</taxon>
        <taxon>Pseudomonadati</taxon>
        <taxon>Bdellovibrionota</taxon>
        <taxon>Oligoflexia</taxon>
        <taxon>Silvanigrellales</taxon>
        <taxon>Silvanigrellaceae</taxon>
        <taxon>Fluviispira</taxon>
    </lineage>
</organism>
<proteinExistence type="predicted"/>
<reference evidence="2 3" key="1">
    <citation type="submission" date="2018-12" db="EMBL/GenBank/DDBJ databases">
        <title>Rubrispira sanarue gen. nov., sp., nov., a member of the order Silvanigrellales, isolated from a brackish lake in Hamamatsu Japan.</title>
        <authorList>
            <person name="Maejima Y."/>
            <person name="Iino T."/>
            <person name="Muraguchi Y."/>
            <person name="Fukuda K."/>
            <person name="Nojiri H."/>
            <person name="Ohkuma M."/>
            <person name="Moriuchi R."/>
            <person name="Dohra H."/>
            <person name="Kimbara K."/>
            <person name="Shintani M."/>
        </authorList>
    </citation>
    <scope>NUCLEOTIDE SEQUENCE [LARGE SCALE GENOMIC DNA]</scope>
    <source>
        <strain evidence="2 3">RF1110005</strain>
    </source>
</reference>
<evidence type="ECO:0000313" key="3">
    <source>
        <dbReference type="Proteomes" id="UP000291236"/>
    </source>
</evidence>
<evidence type="ECO:0000313" key="2">
    <source>
        <dbReference type="EMBL" id="BBH53421.1"/>
    </source>
</evidence>
<keyword evidence="3" id="KW-1185">Reference proteome</keyword>
<dbReference type="EMBL" id="AP019368">
    <property type="protein sequence ID" value="BBH53421.1"/>
    <property type="molecule type" value="Genomic_DNA"/>
</dbReference>
<keyword evidence="1" id="KW-0732">Signal</keyword>
<feature type="chain" id="PRO_5020618443" evidence="1">
    <location>
        <begin position="24"/>
        <end position="428"/>
    </location>
</feature>